<dbReference type="Gene3D" id="3.40.50.300">
    <property type="entry name" value="P-loop containing nucleotide triphosphate hydrolases"/>
    <property type="match status" value="1"/>
</dbReference>
<keyword evidence="3" id="KW-1185">Reference proteome</keyword>
<evidence type="ECO:0000313" key="2">
    <source>
        <dbReference type="EMBL" id="PMD60678.1"/>
    </source>
</evidence>
<evidence type="ECO:0000259" key="1">
    <source>
        <dbReference type="SMART" id="SM00382"/>
    </source>
</evidence>
<gene>
    <name evidence="2" type="ORF">K444DRAFT_527982</name>
</gene>
<dbReference type="EMBL" id="KZ613788">
    <property type="protein sequence ID" value="PMD60678.1"/>
    <property type="molecule type" value="Genomic_DNA"/>
</dbReference>
<dbReference type="GO" id="GO:0016887">
    <property type="term" value="F:ATP hydrolysis activity"/>
    <property type="evidence" value="ECO:0007669"/>
    <property type="project" value="InterPro"/>
</dbReference>
<dbReference type="PANTHER" id="PTHR46411">
    <property type="entry name" value="FAMILY ATPASE, PUTATIVE-RELATED"/>
    <property type="match status" value="1"/>
</dbReference>
<feature type="domain" description="AAA+ ATPase" evidence="1">
    <location>
        <begin position="77"/>
        <end position="205"/>
    </location>
</feature>
<proteinExistence type="predicted"/>
<keyword evidence="2" id="KW-0378">Hydrolase</keyword>
<reference evidence="2 3" key="1">
    <citation type="submission" date="2016-04" db="EMBL/GenBank/DDBJ databases">
        <title>A degradative enzymes factory behind the ericoid mycorrhizal symbiosis.</title>
        <authorList>
            <consortium name="DOE Joint Genome Institute"/>
            <person name="Martino E."/>
            <person name="Morin E."/>
            <person name="Grelet G."/>
            <person name="Kuo A."/>
            <person name="Kohler A."/>
            <person name="Daghino S."/>
            <person name="Barry K."/>
            <person name="Choi C."/>
            <person name="Cichocki N."/>
            <person name="Clum A."/>
            <person name="Copeland A."/>
            <person name="Hainaut M."/>
            <person name="Haridas S."/>
            <person name="Labutti K."/>
            <person name="Lindquist E."/>
            <person name="Lipzen A."/>
            <person name="Khouja H.-R."/>
            <person name="Murat C."/>
            <person name="Ohm R."/>
            <person name="Olson A."/>
            <person name="Spatafora J."/>
            <person name="Veneault-Fourrey C."/>
            <person name="Henrissat B."/>
            <person name="Grigoriev I."/>
            <person name="Martin F."/>
            <person name="Perotto S."/>
        </authorList>
    </citation>
    <scope>NUCLEOTIDE SEQUENCE [LARGE SCALE GENOMIC DNA]</scope>
    <source>
        <strain evidence="2 3">E</strain>
    </source>
</reference>
<dbReference type="GeneID" id="36582756"/>
<protein>
    <submittedName>
        <fullName evidence="2">P-loop containing nucleoside triphosphate hydrolase protein</fullName>
    </submittedName>
</protein>
<dbReference type="Proteomes" id="UP000235371">
    <property type="component" value="Unassembled WGS sequence"/>
</dbReference>
<dbReference type="GO" id="GO:0005524">
    <property type="term" value="F:ATP binding"/>
    <property type="evidence" value="ECO:0007669"/>
    <property type="project" value="InterPro"/>
</dbReference>
<dbReference type="SMART" id="SM00382">
    <property type="entry name" value="AAA"/>
    <property type="match status" value="1"/>
</dbReference>
<dbReference type="InterPro" id="IPR003593">
    <property type="entry name" value="AAA+_ATPase"/>
</dbReference>
<dbReference type="InParanoid" id="A0A2J6TCI9"/>
<dbReference type="AlphaFoldDB" id="A0A2J6TCI9"/>
<organism evidence="2 3">
    <name type="scientific">Hyaloscypha bicolor E</name>
    <dbReference type="NCBI Taxonomy" id="1095630"/>
    <lineage>
        <taxon>Eukaryota</taxon>
        <taxon>Fungi</taxon>
        <taxon>Dikarya</taxon>
        <taxon>Ascomycota</taxon>
        <taxon>Pezizomycotina</taxon>
        <taxon>Leotiomycetes</taxon>
        <taxon>Helotiales</taxon>
        <taxon>Hyaloscyphaceae</taxon>
        <taxon>Hyaloscypha</taxon>
        <taxon>Hyaloscypha bicolor</taxon>
    </lineage>
</organism>
<dbReference type="InterPro" id="IPR003959">
    <property type="entry name" value="ATPase_AAA_core"/>
</dbReference>
<sequence length="306" mass="34042">MQTRSFFLLLPSKVFGYSMQTKKWVPLKVACISPVVWNMEAFDSLVVDDDTKELVKALVTNQLAKEKGTDVLDGKGNGLVILLHGGPGTGKTLTAESVAELAQKPLYRVTCGDIGTNATAVDKKHLQSVLHLGRIWGCVVLLDEADVFLEERSLADMARNALVSVFLRVLEYYDGILILTSNRVGTFDEAFKSRIQLALHYDNLSRTQRRAIWANFIKRLASIEKDSVNTDSLTEHLDELATHDMNGRQIRNSLTTARQLALYKGKKMDYGLLKHAIGVASKFDHYLKGVKGNFSDDELAREGGVR</sequence>
<name>A0A2J6TCI9_9HELO</name>
<accession>A0A2J6TCI9</accession>
<dbReference type="Pfam" id="PF23232">
    <property type="entry name" value="AAA_lid_13"/>
    <property type="match status" value="1"/>
</dbReference>
<dbReference type="OrthoDB" id="10042665at2759"/>
<dbReference type="SUPFAM" id="SSF52540">
    <property type="entry name" value="P-loop containing nucleoside triphosphate hydrolases"/>
    <property type="match status" value="1"/>
</dbReference>
<dbReference type="RefSeq" id="XP_024737582.1">
    <property type="nucleotide sequence ID" value="XM_024874676.1"/>
</dbReference>
<dbReference type="InterPro" id="IPR056599">
    <property type="entry name" value="AAA_lid_fung"/>
</dbReference>
<dbReference type="PANTHER" id="PTHR46411:SF2">
    <property type="entry name" value="AAA+ ATPASE DOMAIN-CONTAINING PROTEIN"/>
    <property type="match status" value="1"/>
</dbReference>
<evidence type="ECO:0000313" key="3">
    <source>
        <dbReference type="Proteomes" id="UP000235371"/>
    </source>
</evidence>
<dbReference type="Pfam" id="PF00004">
    <property type="entry name" value="AAA"/>
    <property type="match status" value="1"/>
</dbReference>
<dbReference type="InterPro" id="IPR027417">
    <property type="entry name" value="P-loop_NTPase"/>
</dbReference>